<dbReference type="OrthoDB" id="10362015at2759"/>
<gene>
    <name evidence="2" type="ORF">OCU04_008226</name>
</gene>
<evidence type="ECO:0000313" key="2">
    <source>
        <dbReference type="EMBL" id="KAJ8062980.1"/>
    </source>
</evidence>
<feature type="compositionally biased region" description="Basic and acidic residues" evidence="1">
    <location>
        <begin position="310"/>
        <end position="325"/>
    </location>
</feature>
<feature type="compositionally biased region" description="Polar residues" evidence="1">
    <location>
        <begin position="370"/>
        <end position="379"/>
    </location>
</feature>
<comment type="caution">
    <text evidence="2">The sequence shown here is derived from an EMBL/GenBank/DDBJ whole genome shotgun (WGS) entry which is preliminary data.</text>
</comment>
<dbReference type="AlphaFoldDB" id="A0A9X0AHV9"/>
<protein>
    <submittedName>
        <fullName evidence="2">Uncharacterized protein</fullName>
    </submittedName>
</protein>
<dbReference type="EMBL" id="JAPEIS010000009">
    <property type="protein sequence ID" value="KAJ8062980.1"/>
    <property type="molecule type" value="Genomic_DNA"/>
</dbReference>
<accession>A0A9X0AHV9</accession>
<evidence type="ECO:0000313" key="3">
    <source>
        <dbReference type="Proteomes" id="UP001152300"/>
    </source>
</evidence>
<reference evidence="2" key="1">
    <citation type="submission" date="2022-11" db="EMBL/GenBank/DDBJ databases">
        <title>Genome Resource of Sclerotinia nivalis Strain SnTB1, a Plant Pathogen Isolated from American Ginseng.</title>
        <authorList>
            <person name="Fan S."/>
        </authorList>
    </citation>
    <scope>NUCLEOTIDE SEQUENCE</scope>
    <source>
        <strain evidence="2">SnTB1</strain>
    </source>
</reference>
<name>A0A9X0AHV9_9HELO</name>
<feature type="region of interest" description="Disordered" evidence="1">
    <location>
        <begin position="310"/>
        <end position="393"/>
    </location>
</feature>
<organism evidence="2 3">
    <name type="scientific">Sclerotinia nivalis</name>
    <dbReference type="NCBI Taxonomy" id="352851"/>
    <lineage>
        <taxon>Eukaryota</taxon>
        <taxon>Fungi</taxon>
        <taxon>Dikarya</taxon>
        <taxon>Ascomycota</taxon>
        <taxon>Pezizomycotina</taxon>
        <taxon>Leotiomycetes</taxon>
        <taxon>Helotiales</taxon>
        <taxon>Sclerotiniaceae</taxon>
        <taxon>Sclerotinia</taxon>
    </lineage>
</organism>
<dbReference type="Proteomes" id="UP001152300">
    <property type="component" value="Unassembled WGS sequence"/>
</dbReference>
<sequence length="512" mass="58101">MEILISTLDSEQLNTYHQNVQGLVGVIRQKDPTFAQLIERATKSSDLVASQSNLQAIVQYVQSRPSCSDRTNDDTGKAPKPAHPNKYFLAFFNNFKQRQIPIQELLQERLPKWTEDPFSFWGRVDPLSQLSLPTALRRLCVHIENFDEEIIVSPIRRRLSLARLNECREVIESRIEYLARSSQIKVKRGATYKSISIDVLSTLACETSGEVNVKSKLLSRLRAGERYSRLQIGMLLALGDVPFDGMERCSWDEFEIIAQYCDTVSPDFILELGKVAIVLKKAIWDSELNFTELDLIIISLLSPISHLHKEPISHRKSERPSKRNAESYGRQNKKQCQGTQIRLDKTITPCDTRDGGLRESTQDERRLQPPQDTNNSMGITNHDDNASDTTPHSHELLVSNDHFLNPATRYNNNGNTYTFRSGSYAFDPHSTTRQEADFWFDDDPAALIRLGSDERCSVEYNDNSAALPGMGQEFAFTFIDDPAALVGMSQEFPFHFVDDPAATLSTSDENFR</sequence>
<keyword evidence="3" id="KW-1185">Reference proteome</keyword>
<evidence type="ECO:0000256" key="1">
    <source>
        <dbReference type="SAM" id="MobiDB-lite"/>
    </source>
</evidence>
<proteinExistence type="predicted"/>
<feature type="compositionally biased region" description="Basic and acidic residues" evidence="1">
    <location>
        <begin position="381"/>
        <end position="393"/>
    </location>
</feature>
<feature type="compositionally biased region" description="Basic and acidic residues" evidence="1">
    <location>
        <begin position="351"/>
        <end position="367"/>
    </location>
</feature>